<protein>
    <submittedName>
        <fullName evidence="2">MARVEL domain-containing protein</fullName>
    </submittedName>
</protein>
<organism evidence="1 2">
    <name type="scientific">Rhabditophanes sp. KR3021</name>
    <dbReference type="NCBI Taxonomy" id="114890"/>
    <lineage>
        <taxon>Eukaryota</taxon>
        <taxon>Metazoa</taxon>
        <taxon>Ecdysozoa</taxon>
        <taxon>Nematoda</taxon>
        <taxon>Chromadorea</taxon>
        <taxon>Rhabditida</taxon>
        <taxon>Tylenchina</taxon>
        <taxon>Panagrolaimomorpha</taxon>
        <taxon>Strongyloidoidea</taxon>
        <taxon>Alloionematidae</taxon>
        <taxon>Rhabditophanes</taxon>
    </lineage>
</organism>
<proteinExistence type="predicted"/>
<reference evidence="2" key="1">
    <citation type="submission" date="2016-11" db="UniProtKB">
        <authorList>
            <consortium name="WormBaseParasite"/>
        </authorList>
    </citation>
    <scope>IDENTIFICATION</scope>
    <source>
        <strain evidence="2">KR3021</strain>
    </source>
</reference>
<name>A0AC35U3R5_9BILA</name>
<evidence type="ECO:0000313" key="2">
    <source>
        <dbReference type="WBParaSite" id="RSKR_0000721133.1"/>
    </source>
</evidence>
<dbReference type="WBParaSite" id="RSKR_0000721133.1">
    <property type="protein sequence ID" value="RSKR_0000721133.1"/>
    <property type="gene ID" value="RSKR_0000721133"/>
</dbReference>
<dbReference type="Proteomes" id="UP000095286">
    <property type="component" value="Unplaced"/>
</dbReference>
<sequence>MDFSPDADKWSCCCCRLHQGIQILGFIEIATFLFIAIATAYQMVMENDSPLLSETIFDYCFIFVILFSALSSFLMIVALRKNKKNLLYPTIIARVCLILFIQVFGVSKVVIKNDNVVNEYESQLIPTTYMYNQKSANFNNKYKLTKAGANHWHATKFVIYVFISFFITIALIYSIYHIIRAKKYINGQNKLQKRRTSQINAGIISDMMILEHYVNEKRKAELSRQNSENSMVEQIEEASYQ</sequence>
<evidence type="ECO:0000313" key="1">
    <source>
        <dbReference type="Proteomes" id="UP000095286"/>
    </source>
</evidence>
<accession>A0AC35U3R5</accession>